<reference evidence="1 2" key="1">
    <citation type="journal article" date="2016" name="Nat. Commun.">
        <title>Thousands of microbial genomes shed light on interconnected biogeochemical processes in an aquifer system.</title>
        <authorList>
            <person name="Anantharaman K."/>
            <person name="Brown C.T."/>
            <person name="Hug L.A."/>
            <person name="Sharon I."/>
            <person name="Castelle C.J."/>
            <person name="Probst A.J."/>
            <person name="Thomas B.C."/>
            <person name="Singh A."/>
            <person name="Wilkins M.J."/>
            <person name="Karaoz U."/>
            <person name="Brodie E.L."/>
            <person name="Williams K.H."/>
            <person name="Hubbard S.S."/>
            <person name="Banfield J.F."/>
        </authorList>
    </citation>
    <scope>NUCLEOTIDE SEQUENCE [LARGE SCALE GENOMIC DNA]</scope>
</reference>
<sequence>MGQISIEYTELPGLDKKGKPGLIGRPVLDFTLNYKHGRMFSTTGLLDSGADYNLFPGEWCRALGINISKGIPVNISGIGSRIPLQGYRHHGIKIYLPEYSFETAIDFCMEQGTALLGRHGFFDKFKRITFEDQKKTATLEY</sequence>
<dbReference type="PROSITE" id="PS00141">
    <property type="entry name" value="ASP_PROTEASE"/>
    <property type="match status" value="1"/>
</dbReference>
<dbReference type="AlphaFoldDB" id="A0A1F5G712"/>
<dbReference type="GO" id="GO:0006508">
    <property type="term" value="P:proteolysis"/>
    <property type="evidence" value="ECO:0007669"/>
    <property type="project" value="InterPro"/>
</dbReference>
<evidence type="ECO:0000313" key="2">
    <source>
        <dbReference type="Proteomes" id="UP000177369"/>
    </source>
</evidence>
<dbReference type="SUPFAM" id="SSF50630">
    <property type="entry name" value="Acid proteases"/>
    <property type="match status" value="1"/>
</dbReference>
<proteinExistence type="predicted"/>
<dbReference type="STRING" id="1797714.A3D04_02230"/>
<accession>A0A1F5G712</accession>
<comment type="caution">
    <text evidence="1">The sequence shown here is derived from an EMBL/GenBank/DDBJ whole genome shotgun (WGS) entry which is preliminary data.</text>
</comment>
<evidence type="ECO:0008006" key="3">
    <source>
        <dbReference type="Google" id="ProtNLM"/>
    </source>
</evidence>
<dbReference type="Proteomes" id="UP000177369">
    <property type="component" value="Unassembled WGS sequence"/>
</dbReference>
<protein>
    <recommendedName>
        <fullName evidence="3">Peptidase A2 domain-containing protein</fullName>
    </recommendedName>
</protein>
<name>A0A1F5G712_9BACT</name>
<organism evidence="1 2">
    <name type="scientific">Candidatus Curtissbacteria bacterium RIFCSPHIGHO2_02_FULL_40_16b</name>
    <dbReference type="NCBI Taxonomy" id="1797714"/>
    <lineage>
        <taxon>Bacteria</taxon>
        <taxon>Candidatus Curtissiibacteriota</taxon>
    </lineage>
</organism>
<dbReference type="GO" id="GO:0004190">
    <property type="term" value="F:aspartic-type endopeptidase activity"/>
    <property type="evidence" value="ECO:0007669"/>
    <property type="project" value="InterPro"/>
</dbReference>
<dbReference type="InterPro" id="IPR021109">
    <property type="entry name" value="Peptidase_aspartic_dom_sf"/>
</dbReference>
<dbReference type="InterPro" id="IPR001969">
    <property type="entry name" value="Aspartic_peptidase_AS"/>
</dbReference>
<dbReference type="EMBL" id="MFBD01000045">
    <property type="protein sequence ID" value="OGD87663.1"/>
    <property type="molecule type" value="Genomic_DNA"/>
</dbReference>
<evidence type="ECO:0000313" key="1">
    <source>
        <dbReference type="EMBL" id="OGD87663.1"/>
    </source>
</evidence>
<gene>
    <name evidence="1" type="ORF">A3D04_02230</name>
</gene>